<dbReference type="Proteomes" id="UP000254919">
    <property type="component" value="Unassembled WGS sequence"/>
</dbReference>
<feature type="compositionally biased region" description="Basic and acidic residues" evidence="1">
    <location>
        <begin position="31"/>
        <end position="50"/>
    </location>
</feature>
<evidence type="ECO:0000256" key="1">
    <source>
        <dbReference type="SAM" id="MobiDB-lite"/>
    </source>
</evidence>
<dbReference type="EMBL" id="UGVN01000003">
    <property type="protein sequence ID" value="SUE95691.1"/>
    <property type="molecule type" value="Genomic_DNA"/>
</dbReference>
<keyword evidence="2" id="KW-0732">Signal</keyword>
<organism evidence="3 4">
    <name type="scientific">Roseomonas mucosa</name>
    <dbReference type="NCBI Taxonomy" id="207340"/>
    <lineage>
        <taxon>Bacteria</taxon>
        <taxon>Pseudomonadati</taxon>
        <taxon>Pseudomonadota</taxon>
        <taxon>Alphaproteobacteria</taxon>
        <taxon>Acetobacterales</taxon>
        <taxon>Roseomonadaceae</taxon>
        <taxon>Roseomonas</taxon>
    </lineage>
</organism>
<feature type="chain" id="PRO_5016953908" evidence="2">
    <location>
        <begin position="19"/>
        <end position="50"/>
    </location>
</feature>
<evidence type="ECO:0000313" key="4">
    <source>
        <dbReference type="Proteomes" id="UP000254919"/>
    </source>
</evidence>
<dbReference type="RefSeq" id="WP_155985211.1">
    <property type="nucleotide sequence ID" value="NZ_CBCSHT010000070.1"/>
</dbReference>
<gene>
    <name evidence="3" type="ORF">NCTC13291_04579</name>
</gene>
<proteinExistence type="predicted"/>
<accession>A0A379PPC5</accession>
<dbReference type="GeneID" id="99631710"/>
<dbReference type="AlphaFoldDB" id="A0A379PPC5"/>
<sequence length="50" mass="5057">MRLVTSIAAAAMAVVAVAAQTRPAASAHQAFGDRGRAQEQDHAAPVAAKD</sequence>
<reference evidence="3 4" key="1">
    <citation type="submission" date="2018-06" db="EMBL/GenBank/DDBJ databases">
        <authorList>
            <consortium name="Pathogen Informatics"/>
            <person name="Doyle S."/>
        </authorList>
    </citation>
    <scope>NUCLEOTIDE SEQUENCE [LARGE SCALE GENOMIC DNA]</scope>
    <source>
        <strain evidence="3 4">NCTC13291</strain>
    </source>
</reference>
<feature type="signal peptide" evidence="2">
    <location>
        <begin position="1"/>
        <end position="18"/>
    </location>
</feature>
<evidence type="ECO:0000313" key="3">
    <source>
        <dbReference type="EMBL" id="SUE95691.1"/>
    </source>
</evidence>
<evidence type="ECO:0000256" key="2">
    <source>
        <dbReference type="SAM" id="SignalP"/>
    </source>
</evidence>
<feature type="region of interest" description="Disordered" evidence="1">
    <location>
        <begin position="25"/>
        <end position="50"/>
    </location>
</feature>
<name>A0A379PPC5_9PROT</name>
<protein>
    <submittedName>
        <fullName evidence="3">Uncharacterized protein</fullName>
    </submittedName>
</protein>